<proteinExistence type="predicted"/>
<keyword evidence="3" id="KW-1185">Reference proteome</keyword>
<feature type="region of interest" description="Disordered" evidence="1">
    <location>
        <begin position="1"/>
        <end position="81"/>
    </location>
</feature>
<dbReference type="Proteomes" id="UP000054771">
    <property type="component" value="Unassembled WGS sequence"/>
</dbReference>
<accession>A0A0U5GNX3</accession>
<dbReference type="EMBL" id="CDMC01000002">
    <property type="protein sequence ID" value="CEN59664.1"/>
    <property type="molecule type" value="Genomic_DNA"/>
</dbReference>
<evidence type="ECO:0000313" key="3">
    <source>
        <dbReference type="Proteomes" id="UP000054771"/>
    </source>
</evidence>
<dbReference type="AlphaFoldDB" id="A0A0U5GNX3"/>
<sequence>MPIPTYNEKNNGSNTTNDTQQAAQSATATTSSNSHATTTSFAGTNFPAAVNEQGQPLSKEEADRLYEERMEEEYAKREGGA</sequence>
<feature type="compositionally biased region" description="Low complexity" evidence="1">
    <location>
        <begin position="13"/>
        <end position="42"/>
    </location>
</feature>
<evidence type="ECO:0000313" key="2">
    <source>
        <dbReference type="EMBL" id="CEN59664.1"/>
    </source>
</evidence>
<organism evidence="2 3">
    <name type="scientific">Aspergillus calidoustus</name>
    <dbReference type="NCBI Taxonomy" id="454130"/>
    <lineage>
        <taxon>Eukaryota</taxon>
        <taxon>Fungi</taxon>
        <taxon>Dikarya</taxon>
        <taxon>Ascomycota</taxon>
        <taxon>Pezizomycotina</taxon>
        <taxon>Eurotiomycetes</taxon>
        <taxon>Eurotiomycetidae</taxon>
        <taxon>Eurotiales</taxon>
        <taxon>Aspergillaceae</taxon>
        <taxon>Aspergillus</taxon>
        <taxon>Aspergillus subgen. Nidulantes</taxon>
    </lineage>
</organism>
<name>A0A0U5GNX3_ASPCI</name>
<gene>
    <name evidence="2" type="ORF">ASPCAL02108</name>
</gene>
<evidence type="ECO:0000256" key="1">
    <source>
        <dbReference type="SAM" id="MobiDB-lite"/>
    </source>
</evidence>
<feature type="compositionally biased region" description="Basic and acidic residues" evidence="1">
    <location>
        <begin position="58"/>
        <end position="81"/>
    </location>
</feature>
<protein>
    <submittedName>
        <fullName evidence="2">Uncharacterized protein</fullName>
    </submittedName>
</protein>
<reference evidence="3" key="1">
    <citation type="journal article" date="2016" name="Genome Announc.">
        <title>Draft genome sequences of fungus Aspergillus calidoustus.</title>
        <authorList>
            <person name="Horn F."/>
            <person name="Linde J."/>
            <person name="Mattern D.J."/>
            <person name="Walther G."/>
            <person name="Guthke R."/>
            <person name="Scherlach K."/>
            <person name="Martin K."/>
            <person name="Brakhage A.A."/>
            <person name="Petzke L."/>
            <person name="Valiante V."/>
        </authorList>
    </citation>
    <scope>NUCLEOTIDE SEQUENCE [LARGE SCALE GENOMIC DNA]</scope>
    <source>
        <strain evidence="3">SF006504</strain>
    </source>
</reference>